<dbReference type="RefSeq" id="XP_016612305.1">
    <property type="nucleotide sequence ID" value="XM_016748340.1"/>
</dbReference>
<dbReference type="GeneID" id="27683760"/>
<dbReference type="Pfam" id="PF07731">
    <property type="entry name" value="Cu-oxidase_2"/>
    <property type="match status" value="1"/>
</dbReference>
<evidence type="ECO:0000259" key="7">
    <source>
        <dbReference type="Pfam" id="PF07731"/>
    </source>
</evidence>
<evidence type="ECO:0000256" key="2">
    <source>
        <dbReference type="ARBA" id="ARBA00022723"/>
    </source>
</evidence>
<dbReference type="Pfam" id="PF07732">
    <property type="entry name" value="Cu-oxidase_3"/>
    <property type="match status" value="1"/>
</dbReference>
<dbReference type="PANTHER" id="PTHR11709">
    <property type="entry name" value="MULTI-COPPER OXIDASE"/>
    <property type="match status" value="1"/>
</dbReference>
<dbReference type="OMA" id="KMIVHDR"/>
<dbReference type="Proteomes" id="UP000053201">
    <property type="component" value="Unassembled WGS sequence"/>
</dbReference>
<dbReference type="PROSITE" id="PS00080">
    <property type="entry name" value="MULTICOPPER_OXIDASE2"/>
    <property type="match status" value="1"/>
</dbReference>
<feature type="domain" description="Plastocyanin-like" evidence="6">
    <location>
        <begin position="155"/>
        <end position="295"/>
    </location>
</feature>
<dbReference type="EMBL" id="KQ257450">
    <property type="protein sequence ID" value="KND04266.1"/>
    <property type="molecule type" value="Genomic_DNA"/>
</dbReference>
<evidence type="ECO:0000313" key="9">
    <source>
        <dbReference type="EMBL" id="KND04266.1"/>
    </source>
</evidence>
<dbReference type="VEuPathDB" id="FungiDB:SPPG_00002"/>
<keyword evidence="3" id="KW-0560">Oxidoreductase</keyword>
<dbReference type="Gene3D" id="2.60.40.420">
    <property type="entry name" value="Cupredoxins - blue copper proteins"/>
    <property type="match status" value="3"/>
</dbReference>
<comment type="similarity">
    <text evidence="1">Belongs to the multicopper oxidase family.</text>
</comment>
<dbReference type="PROSITE" id="PS00079">
    <property type="entry name" value="MULTICOPPER_OXIDASE1"/>
    <property type="match status" value="1"/>
</dbReference>
<evidence type="ECO:0000256" key="5">
    <source>
        <dbReference type="SAM" id="SignalP"/>
    </source>
</evidence>
<evidence type="ECO:0008006" key="11">
    <source>
        <dbReference type="Google" id="ProtNLM"/>
    </source>
</evidence>
<evidence type="ECO:0000256" key="1">
    <source>
        <dbReference type="ARBA" id="ARBA00010609"/>
    </source>
</evidence>
<keyword evidence="5" id="KW-0732">Signal</keyword>
<accession>A0A0L0HSD4</accession>
<dbReference type="STRING" id="645134.A0A0L0HSD4"/>
<dbReference type="PANTHER" id="PTHR11709:SF511">
    <property type="entry name" value="LACCASE"/>
    <property type="match status" value="1"/>
</dbReference>
<evidence type="ECO:0000259" key="8">
    <source>
        <dbReference type="Pfam" id="PF07732"/>
    </source>
</evidence>
<feature type="signal peptide" evidence="5">
    <location>
        <begin position="1"/>
        <end position="21"/>
    </location>
</feature>
<dbReference type="GO" id="GO:0005507">
    <property type="term" value="F:copper ion binding"/>
    <property type="evidence" value="ECO:0007669"/>
    <property type="project" value="InterPro"/>
</dbReference>
<dbReference type="InterPro" id="IPR045087">
    <property type="entry name" value="Cu-oxidase_fam"/>
</dbReference>
<dbReference type="GO" id="GO:0016491">
    <property type="term" value="F:oxidoreductase activity"/>
    <property type="evidence" value="ECO:0007669"/>
    <property type="project" value="UniProtKB-KW"/>
</dbReference>
<dbReference type="eggNOG" id="KOG1263">
    <property type="taxonomic scope" value="Eukaryota"/>
</dbReference>
<dbReference type="SUPFAM" id="SSF49503">
    <property type="entry name" value="Cupredoxins"/>
    <property type="match status" value="3"/>
</dbReference>
<feature type="chain" id="PRO_5005540308" description="Multicopper oxidase" evidence="5">
    <location>
        <begin position="22"/>
        <end position="542"/>
    </location>
</feature>
<dbReference type="InParanoid" id="A0A0L0HSD4"/>
<evidence type="ECO:0000256" key="4">
    <source>
        <dbReference type="ARBA" id="ARBA00023008"/>
    </source>
</evidence>
<name>A0A0L0HSD4_SPIPD</name>
<dbReference type="InterPro" id="IPR033138">
    <property type="entry name" value="Cu_oxidase_CS"/>
</dbReference>
<sequence>MISLCSYIIVFLAIHVSSLIAIPHGRIRTFRWKITNITDAPDGIPVFAIGINGRTGASTVIDVNLGDLIKVHVTNALDVPTALHWHGILQEGTVDMDGPAMVTQCPIPPAGTYTYTWRATEAGTFWWHGHYRGQLSDGLRGPIIVRGAETFNYDEEYIVFLEDHFYRTSEEEIADYLIPRAVVPLPESGLLNRKGFPHGGLDGVGDPSNLTDFIFQRKKRYLLRIINAAAVVPFEFSIDKHRMTVVQADATDVTNMTVDSIYIDIAQRYSVIVHADQLVDRYWMRARPSTSAKENPVTLPENGLALSPMVPLMAPPKADKTYVFAWDFHADESGRDDSEVTRGWISVNITRPLTRSDGLSYVTPKRPTLFDVVDGKDPDTLPKESVVFTAEPQEVVDIVFMNREFPPHPFHLHGHTVWVLGYGTAKSYAEIPFENFNLTNPLRRDTFSVPSGTWDGLTFGWTVVRFVANNPGVWFLHCHLEFHIIAGLAMTLVEDVAALRRMGISPQSRQLCRSFEEWREKNELGEKLVDATEEGDMLVMQP</sequence>
<evidence type="ECO:0000313" key="10">
    <source>
        <dbReference type="Proteomes" id="UP000053201"/>
    </source>
</evidence>
<feature type="domain" description="Plastocyanin-like" evidence="8">
    <location>
        <begin position="40"/>
        <end position="148"/>
    </location>
</feature>
<proteinExistence type="inferred from homology"/>
<dbReference type="FunFam" id="2.60.40.420:FF:000045">
    <property type="entry name" value="Laccase 2"/>
    <property type="match status" value="1"/>
</dbReference>
<keyword evidence="4" id="KW-0186">Copper</keyword>
<dbReference type="InterPro" id="IPR011706">
    <property type="entry name" value="Cu-oxidase_C"/>
</dbReference>
<dbReference type="InterPro" id="IPR011707">
    <property type="entry name" value="Cu-oxidase-like_N"/>
</dbReference>
<dbReference type="InterPro" id="IPR002355">
    <property type="entry name" value="Cu_oxidase_Cu_BS"/>
</dbReference>
<feature type="domain" description="Plastocyanin-like" evidence="7">
    <location>
        <begin position="361"/>
        <end position="495"/>
    </location>
</feature>
<organism evidence="9 10">
    <name type="scientific">Spizellomyces punctatus (strain DAOM BR117)</name>
    <dbReference type="NCBI Taxonomy" id="645134"/>
    <lineage>
        <taxon>Eukaryota</taxon>
        <taxon>Fungi</taxon>
        <taxon>Fungi incertae sedis</taxon>
        <taxon>Chytridiomycota</taxon>
        <taxon>Chytridiomycota incertae sedis</taxon>
        <taxon>Chytridiomycetes</taxon>
        <taxon>Spizellomycetales</taxon>
        <taxon>Spizellomycetaceae</taxon>
        <taxon>Spizellomyces</taxon>
    </lineage>
</organism>
<evidence type="ECO:0000256" key="3">
    <source>
        <dbReference type="ARBA" id="ARBA00023002"/>
    </source>
</evidence>
<dbReference type="Pfam" id="PF00394">
    <property type="entry name" value="Cu-oxidase"/>
    <property type="match status" value="1"/>
</dbReference>
<reference evidence="9 10" key="1">
    <citation type="submission" date="2009-08" db="EMBL/GenBank/DDBJ databases">
        <title>The Genome Sequence of Spizellomyces punctatus strain DAOM BR117.</title>
        <authorList>
            <consortium name="The Broad Institute Genome Sequencing Platform"/>
            <person name="Russ C."/>
            <person name="Cuomo C."/>
            <person name="Shea T."/>
            <person name="Young S.K."/>
            <person name="Zeng Q."/>
            <person name="Koehrsen M."/>
            <person name="Haas B."/>
            <person name="Borodovsky M."/>
            <person name="Guigo R."/>
            <person name="Alvarado L."/>
            <person name="Berlin A."/>
            <person name="Bochicchio J."/>
            <person name="Borenstein D."/>
            <person name="Chapman S."/>
            <person name="Chen Z."/>
            <person name="Engels R."/>
            <person name="Freedman E."/>
            <person name="Gellesch M."/>
            <person name="Goldberg J."/>
            <person name="Griggs A."/>
            <person name="Gujja S."/>
            <person name="Heiman D."/>
            <person name="Hepburn T."/>
            <person name="Howarth C."/>
            <person name="Jen D."/>
            <person name="Larson L."/>
            <person name="Lewis B."/>
            <person name="Mehta T."/>
            <person name="Park D."/>
            <person name="Pearson M."/>
            <person name="Roberts A."/>
            <person name="Saif S."/>
            <person name="Shenoy N."/>
            <person name="Sisk P."/>
            <person name="Stolte C."/>
            <person name="Sykes S."/>
            <person name="Thomson T."/>
            <person name="Walk T."/>
            <person name="White J."/>
            <person name="Yandava C."/>
            <person name="Burger G."/>
            <person name="Gray M.W."/>
            <person name="Holland P.W.H."/>
            <person name="King N."/>
            <person name="Lang F.B.F."/>
            <person name="Roger A.J."/>
            <person name="Ruiz-Trillo I."/>
            <person name="Lander E."/>
            <person name="Nusbaum C."/>
        </authorList>
    </citation>
    <scope>NUCLEOTIDE SEQUENCE [LARGE SCALE GENOMIC DNA]</scope>
    <source>
        <strain evidence="9 10">DAOM BR117</strain>
    </source>
</reference>
<protein>
    <recommendedName>
        <fullName evidence="11">Multicopper oxidase</fullName>
    </recommendedName>
</protein>
<dbReference type="OrthoDB" id="2127307at2759"/>
<evidence type="ECO:0000259" key="6">
    <source>
        <dbReference type="Pfam" id="PF00394"/>
    </source>
</evidence>
<dbReference type="AlphaFoldDB" id="A0A0L0HSD4"/>
<dbReference type="CDD" id="cd04206">
    <property type="entry name" value="CuRO_1_LCC_like"/>
    <property type="match status" value="1"/>
</dbReference>
<dbReference type="InterPro" id="IPR001117">
    <property type="entry name" value="Cu-oxidase_2nd"/>
</dbReference>
<dbReference type="InterPro" id="IPR008972">
    <property type="entry name" value="Cupredoxin"/>
</dbReference>
<keyword evidence="2" id="KW-0479">Metal-binding</keyword>
<gene>
    <name evidence="9" type="ORF">SPPG_00002</name>
</gene>
<keyword evidence="10" id="KW-1185">Reference proteome</keyword>